<dbReference type="NCBIfam" id="TIGR01216">
    <property type="entry name" value="ATP_synt_epsi"/>
    <property type="match status" value="1"/>
</dbReference>
<sequence length="87" mass="9564">MEEKILLEIVTPDRLIVSEEAEDINAPGSLGDFGVLPGHTPFLTTLRAGEISYKPAKGERKYFSVSWGYAEVRPDKMIILADAAEKA</sequence>
<evidence type="ECO:0000313" key="11">
    <source>
        <dbReference type="Proteomes" id="UP000178526"/>
    </source>
</evidence>
<dbReference type="GO" id="GO:0046933">
    <property type="term" value="F:proton-transporting ATP synthase activity, rotational mechanism"/>
    <property type="evidence" value="ECO:0007669"/>
    <property type="project" value="InterPro"/>
</dbReference>
<feature type="non-terminal residue" evidence="10">
    <location>
        <position position="87"/>
    </location>
</feature>
<dbReference type="Pfam" id="PF02823">
    <property type="entry name" value="ATP-synt_DE_N"/>
    <property type="match status" value="1"/>
</dbReference>
<dbReference type="AlphaFoldDB" id="A0A1F7RA68"/>
<name>A0A1F7RA68_9BACT</name>
<dbReference type="CDD" id="cd12152">
    <property type="entry name" value="F1-ATPase_delta"/>
    <property type="match status" value="1"/>
</dbReference>
<proteinExistence type="inferred from homology"/>
<keyword evidence="6 8" id="KW-0139">CF(1)</keyword>
<dbReference type="InterPro" id="IPR001469">
    <property type="entry name" value="ATP_synth_F1_dsu/esu"/>
</dbReference>
<evidence type="ECO:0000256" key="8">
    <source>
        <dbReference type="RuleBase" id="RU003656"/>
    </source>
</evidence>
<reference evidence="10 11" key="1">
    <citation type="journal article" date="2016" name="Nat. Commun.">
        <title>Thousands of microbial genomes shed light on interconnected biogeochemical processes in an aquifer system.</title>
        <authorList>
            <person name="Anantharaman K."/>
            <person name="Brown C.T."/>
            <person name="Hug L.A."/>
            <person name="Sharon I."/>
            <person name="Castelle C.J."/>
            <person name="Probst A.J."/>
            <person name="Thomas B.C."/>
            <person name="Singh A."/>
            <person name="Wilkins M.J."/>
            <person name="Karaoz U."/>
            <person name="Brodie E.L."/>
            <person name="Williams K.H."/>
            <person name="Hubbard S.S."/>
            <person name="Banfield J.F."/>
        </authorList>
    </citation>
    <scope>NUCLEOTIDE SEQUENCE [LARGE SCALE GENOMIC DNA]</scope>
</reference>
<feature type="domain" description="ATP synthase F1 complex delta/epsilon subunit N-terminal" evidence="9">
    <location>
        <begin position="7"/>
        <end position="84"/>
    </location>
</feature>
<evidence type="ECO:0000256" key="1">
    <source>
        <dbReference type="ARBA" id="ARBA00004184"/>
    </source>
</evidence>
<organism evidence="10 11">
    <name type="scientific">Candidatus Schekmanbacteria bacterium GWA2_38_11</name>
    <dbReference type="NCBI Taxonomy" id="1817876"/>
    <lineage>
        <taxon>Bacteria</taxon>
        <taxon>Candidatus Schekmaniibacteriota</taxon>
    </lineage>
</organism>
<keyword evidence="3 8" id="KW-0813">Transport</keyword>
<evidence type="ECO:0000259" key="9">
    <source>
        <dbReference type="Pfam" id="PF02823"/>
    </source>
</evidence>
<evidence type="ECO:0000256" key="7">
    <source>
        <dbReference type="ARBA" id="ARBA00023310"/>
    </source>
</evidence>
<dbReference type="Gene3D" id="2.60.15.10">
    <property type="entry name" value="F0F1 ATP synthase delta/epsilon subunit, N-terminal"/>
    <property type="match status" value="1"/>
</dbReference>
<dbReference type="GO" id="GO:0045259">
    <property type="term" value="C:proton-transporting ATP synthase complex"/>
    <property type="evidence" value="ECO:0007669"/>
    <property type="project" value="UniProtKB-KW"/>
</dbReference>
<dbReference type="PANTHER" id="PTHR13822:SF10">
    <property type="entry name" value="ATP SYNTHASE EPSILON CHAIN, CHLOROPLASTIC"/>
    <property type="match status" value="1"/>
</dbReference>
<dbReference type="GO" id="GO:0012505">
    <property type="term" value="C:endomembrane system"/>
    <property type="evidence" value="ECO:0007669"/>
    <property type="project" value="UniProtKB-SubCell"/>
</dbReference>
<dbReference type="SUPFAM" id="SSF51344">
    <property type="entry name" value="Epsilon subunit of F1F0-ATP synthase N-terminal domain"/>
    <property type="match status" value="1"/>
</dbReference>
<dbReference type="InterPro" id="IPR036771">
    <property type="entry name" value="ATPsynth_dsu/esu_N"/>
</dbReference>
<accession>A0A1F7RA68</accession>
<gene>
    <name evidence="10" type="ORF">A2042_08700</name>
</gene>
<keyword evidence="4 8" id="KW-0406">Ion transport</keyword>
<evidence type="ECO:0000256" key="5">
    <source>
        <dbReference type="ARBA" id="ARBA00023136"/>
    </source>
</evidence>
<comment type="subcellular location">
    <subcellularLocation>
        <location evidence="1">Endomembrane system</location>
        <topology evidence="1">Peripheral membrane protein</topology>
    </subcellularLocation>
</comment>
<evidence type="ECO:0000313" key="10">
    <source>
        <dbReference type="EMBL" id="OGL38321.1"/>
    </source>
</evidence>
<dbReference type="PANTHER" id="PTHR13822">
    <property type="entry name" value="ATP SYNTHASE DELTA/EPSILON CHAIN"/>
    <property type="match status" value="1"/>
</dbReference>
<comment type="subunit">
    <text evidence="8">F-type ATPases have 2 components, CF(1) - the catalytic core - and CF(0) - the membrane proton channel. CF(1) has five subunits: alpha(3), beta(3), gamma(1), delta(1), epsilon(1). CF(0) has three main subunits: a, b and c.</text>
</comment>
<dbReference type="EMBL" id="MGDB01000150">
    <property type="protein sequence ID" value="OGL38321.1"/>
    <property type="molecule type" value="Genomic_DNA"/>
</dbReference>
<comment type="caution">
    <text evidence="10">The sequence shown here is derived from an EMBL/GenBank/DDBJ whole genome shotgun (WGS) entry which is preliminary data.</text>
</comment>
<dbReference type="HAMAP" id="MF_00530">
    <property type="entry name" value="ATP_synth_epsil_bac"/>
    <property type="match status" value="1"/>
</dbReference>
<comment type="similarity">
    <text evidence="2 8">Belongs to the ATPase epsilon chain family.</text>
</comment>
<dbReference type="InterPro" id="IPR020546">
    <property type="entry name" value="ATP_synth_F1_dsu/esu_N"/>
</dbReference>
<keyword evidence="5" id="KW-0472">Membrane</keyword>
<evidence type="ECO:0000256" key="6">
    <source>
        <dbReference type="ARBA" id="ARBA00023196"/>
    </source>
</evidence>
<evidence type="ECO:0000256" key="3">
    <source>
        <dbReference type="ARBA" id="ARBA00022448"/>
    </source>
</evidence>
<dbReference type="Proteomes" id="UP000178526">
    <property type="component" value="Unassembled WGS sequence"/>
</dbReference>
<keyword evidence="7 8" id="KW-0066">ATP synthesis</keyword>
<protein>
    <submittedName>
        <fullName evidence="10">ATP synthase F1 subunit epsilon</fullName>
    </submittedName>
</protein>
<evidence type="ECO:0000256" key="4">
    <source>
        <dbReference type="ARBA" id="ARBA00023065"/>
    </source>
</evidence>
<evidence type="ECO:0000256" key="2">
    <source>
        <dbReference type="ARBA" id="ARBA00005712"/>
    </source>
</evidence>